<organism evidence="1 2">
    <name type="scientific">Stentor coeruleus</name>
    <dbReference type="NCBI Taxonomy" id="5963"/>
    <lineage>
        <taxon>Eukaryota</taxon>
        <taxon>Sar</taxon>
        <taxon>Alveolata</taxon>
        <taxon>Ciliophora</taxon>
        <taxon>Postciliodesmatophora</taxon>
        <taxon>Heterotrichea</taxon>
        <taxon>Heterotrichida</taxon>
        <taxon>Stentoridae</taxon>
        <taxon>Stentor</taxon>
    </lineage>
</organism>
<sequence length="82" mass="9736">MDVLYKPPMDYEIECKMLEKNYVTCLHEKSVHDVNVPMNCRVERILWFMTDCPTRFTKFTTPSGIDQAHEKWHSGVYEGSDY</sequence>
<dbReference type="OrthoDB" id="282310at2759"/>
<gene>
    <name evidence="1" type="ORF">SteCoe_33930</name>
</gene>
<name>A0A1R2AVU7_9CILI</name>
<evidence type="ECO:0000313" key="1">
    <source>
        <dbReference type="EMBL" id="OMJ68575.1"/>
    </source>
</evidence>
<reference evidence="1 2" key="1">
    <citation type="submission" date="2016-11" db="EMBL/GenBank/DDBJ databases">
        <title>The macronuclear genome of Stentor coeruleus: a giant cell with tiny introns.</title>
        <authorList>
            <person name="Slabodnick M."/>
            <person name="Ruby J.G."/>
            <person name="Reiff S.B."/>
            <person name="Swart E.C."/>
            <person name="Gosai S."/>
            <person name="Prabakaran S."/>
            <person name="Witkowska E."/>
            <person name="Larue G.E."/>
            <person name="Fisher S."/>
            <person name="Freeman R.M."/>
            <person name="Gunawardena J."/>
            <person name="Chu W."/>
            <person name="Stover N.A."/>
            <person name="Gregory B.D."/>
            <person name="Nowacki M."/>
            <person name="Derisi J."/>
            <person name="Roy S.W."/>
            <person name="Marshall W.F."/>
            <person name="Sood P."/>
        </authorList>
    </citation>
    <scope>NUCLEOTIDE SEQUENCE [LARGE SCALE GENOMIC DNA]</scope>
    <source>
        <strain evidence="1">WM001</strain>
    </source>
</reference>
<evidence type="ECO:0000313" key="2">
    <source>
        <dbReference type="Proteomes" id="UP000187209"/>
    </source>
</evidence>
<keyword evidence="2" id="KW-1185">Reference proteome</keyword>
<dbReference type="Proteomes" id="UP000187209">
    <property type="component" value="Unassembled WGS sequence"/>
</dbReference>
<dbReference type="EMBL" id="MPUH01001308">
    <property type="protein sequence ID" value="OMJ68575.1"/>
    <property type="molecule type" value="Genomic_DNA"/>
</dbReference>
<comment type="caution">
    <text evidence="1">The sequence shown here is derived from an EMBL/GenBank/DDBJ whole genome shotgun (WGS) entry which is preliminary data.</text>
</comment>
<protein>
    <submittedName>
        <fullName evidence="1">Uncharacterized protein</fullName>
    </submittedName>
</protein>
<proteinExistence type="predicted"/>
<dbReference type="AlphaFoldDB" id="A0A1R2AVU7"/>
<accession>A0A1R2AVU7</accession>